<organism evidence="1 2">
    <name type="scientific">Triparma strigata</name>
    <dbReference type="NCBI Taxonomy" id="1606541"/>
    <lineage>
        <taxon>Eukaryota</taxon>
        <taxon>Sar</taxon>
        <taxon>Stramenopiles</taxon>
        <taxon>Ochrophyta</taxon>
        <taxon>Bolidophyceae</taxon>
        <taxon>Parmales</taxon>
        <taxon>Triparmaceae</taxon>
        <taxon>Triparma</taxon>
    </lineage>
</organism>
<name>A0A9W7E8I3_9STRA</name>
<sequence length="219" mass="24298">LDSYKVEQAFYTGGFAVQAVAAKATVPKCLMSLDWNAAAKEVKGTLKKAKGKKRKNNNNNSACPYLGSAPRFFSVLEDLSVSLPVTAEDLTFQQATAALDWCASFHATFVGLNGAACSSSNCPNRNHDQLRGLWQVGGFWSLDRKEGMLRTMEKTYSDELRSRVYKELPSLKVDHSALGAEEESVLLTNYYQKFKMRSGKKSLPSLQEFLVLFDVAFLD</sequence>
<feature type="non-terminal residue" evidence="1">
    <location>
        <position position="1"/>
    </location>
</feature>
<dbReference type="OrthoDB" id="411145at2759"/>
<keyword evidence="2" id="KW-1185">Reference proteome</keyword>
<accession>A0A9W7E8I3</accession>
<evidence type="ECO:0000313" key="2">
    <source>
        <dbReference type="Proteomes" id="UP001165085"/>
    </source>
</evidence>
<dbReference type="Proteomes" id="UP001165085">
    <property type="component" value="Unassembled WGS sequence"/>
</dbReference>
<evidence type="ECO:0000313" key="1">
    <source>
        <dbReference type="EMBL" id="GMH69363.1"/>
    </source>
</evidence>
<comment type="caution">
    <text evidence="1">The sequence shown here is derived from an EMBL/GenBank/DDBJ whole genome shotgun (WGS) entry which is preliminary data.</text>
</comment>
<gene>
    <name evidence="1" type="ORF">TrST_g11075</name>
</gene>
<proteinExistence type="predicted"/>
<reference evidence="2" key="1">
    <citation type="journal article" date="2023" name="Commun. Biol.">
        <title>Genome analysis of Parmales, the sister group of diatoms, reveals the evolutionary specialization of diatoms from phago-mixotrophs to photoautotrophs.</title>
        <authorList>
            <person name="Ban H."/>
            <person name="Sato S."/>
            <person name="Yoshikawa S."/>
            <person name="Yamada K."/>
            <person name="Nakamura Y."/>
            <person name="Ichinomiya M."/>
            <person name="Sato N."/>
            <person name="Blanc-Mathieu R."/>
            <person name="Endo H."/>
            <person name="Kuwata A."/>
            <person name="Ogata H."/>
        </authorList>
    </citation>
    <scope>NUCLEOTIDE SEQUENCE [LARGE SCALE GENOMIC DNA]</scope>
    <source>
        <strain evidence="2">NIES 3701</strain>
    </source>
</reference>
<dbReference type="EMBL" id="BRXY01000132">
    <property type="protein sequence ID" value="GMH69363.1"/>
    <property type="molecule type" value="Genomic_DNA"/>
</dbReference>
<dbReference type="AlphaFoldDB" id="A0A9W7E8I3"/>
<protein>
    <submittedName>
        <fullName evidence="1">Uncharacterized protein</fullName>
    </submittedName>
</protein>